<feature type="chain" id="PRO_5012575513" evidence="2">
    <location>
        <begin position="23"/>
        <end position="148"/>
    </location>
</feature>
<evidence type="ECO:0000313" key="3">
    <source>
        <dbReference type="EMBL" id="SMH43155.1"/>
    </source>
</evidence>
<dbReference type="AlphaFoldDB" id="A0A1X7NY52"/>
<dbReference type="EMBL" id="FXBL01000004">
    <property type="protein sequence ID" value="SMH43155.1"/>
    <property type="molecule type" value="Genomic_DNA"/>
</dbReference>
<reference evidence="3 4" key="1">
    <citation type="submission" date="2017-04" db="EMBL/GenBank/DDBJ databases">
        <authorList>
            <person name="Afonso C.L."/>
            <person name="Miller P.J."/>
            <person name="Scott M.A."/>
            <person name="Spackman E."/>
            <person name="Goraichik I."/>
            <person name="Dimitrov K.M."/>
            <person name="Suarez D.L."/>
            <person name="Swayne D.E."/>
        </authorList>
    </citation>
    <scope>NUCLEOTIDE SEQUENCE [LARGE SCALE GENOMIC DNA]</scope>
    <source>
        <strain evidence="3 4">B5P</strain>
    </source>
</reference>
<keyword evidence="2" id="KW-0732">Signal</keyword>
<protein>
    <submittedName>
        <fullName evidence="3">Uncharacterized protein</fullName>
    </submittedName>
</protein>
<evidence type="ECO:0000256" key="1">
    <source>
        <dbReference type="SAM" id="MobiDB-lite"/>
    </source>
</evidence>
<accession>A0A1X7NY52</accession>
<name>A0A1X7NY52_9HYPH</name>
<organism evidence="3 4">
    <name type="scientific">Mesorhizobium australicum</name>
    <dbReference type="NCBI Taxonomy" id="536018"/>
    <lineage>
        <taxon>Bacteria</taxon>
        <taxon>Pseudomonadati</taxon>
        <taxon>Pseudomonadota</taxon>
        <taxon>Alphaproteobacteria</taxon>
        <taxon>Hyphomicrobiales</taxon>
        <taxon>Phyllobacteriaceae</taxon>
        <taxon>Mesorhizobium</taxon>
    </lineage>
</organism>
<gene>
    <name evidence="3" type="ORF">SAMN02982922_2845</name>
</gene>
<sequence>MWQVPCAAAVLSQILIATPAHSEDVYNLYQRQTGFSLPGVTLPQGQDEVRAADGTTCRSAVSGSGAYLDVGVIQGAARDTGETAAYGRVVIPLERPRKRVDCTRLYELEVERLQMEIRLLKMGLADGGGATRTQKAGWAEEGWTNAGQ</sequence>
<feature type="region of interest" description="Disordered" evidence="1">
    <location>
        <begin position="129"/>
        <end position="148"/>
    </location>
</feature>
<evidence type="ECO:0000256" key="2">
    <source>
        <dbReference type="SAM" id="SignalP"/>
    </source>
</evidence>
<dbReference type="Proteomes" id="UP000193083">
    <property type="component" value="Unassembled WGS sequence"/>
</dbReference>
<keyword evidence="4" id="KW-1185">Reference proteome</keyword>
<proteinExistence type="predicted"/>
<feature type="signal peptide" evidence="2">
    <location>
        <begin position="1"/>
        <end position="22"/>
    </location>
</feature>
<evidence type="ECO:0000313" key="4">
    <source>
        <dbReference type="Proteomes" id="UP000193083"/>
    </source>
</evidence>